<dbReference type="RefSeq" id="WP_068541292.1">
    <property type="nucleotide sequence ID" value="NZ_LSFI01000012.1"/>
</dbReference>
<dbReference type="Proteomes" id="UP000076964">
    <property type="component" value="Unassembled WGS sequence"/>
</dbReference>
<sequence length="134" mass="15684">MPFYIRARTYFKYAEEQMSLAEKEKDPEKILKFTLEAAERAVRALWAIVQVEAPKEKPPLEKILAEIDKACEPDLAEEIKNHVRRIKELAQNPSVEAAKEALILSRQVVRRTREVLEPIIGPAKRVDQHRRFYF</sequence>
<dbReference type="OrthoDB" id="9798966at2"/>
<keyword evidence="2" id="KW-1185">Reference proteome</keyword>
<gene>
    <name evidence="1" type="ORF">TH606_03380</name>
</gene>
<protein>
    <recommendedName>
        <fullName evidence="3">HEPN domain-containing protein</fullName>
    </recommendedName>
</protein>
<comment type="caution">
    <text evidence="1">The sequence shown here is derived from an EMBL/GenBank/DDBJ whole genome shotgun (WGS) entry which is preliminary data.</text>
</comment>
<dbReference type="AlphaFoldDB" id="A0A177E8H5"/>
<dbReference type="EMBL" id="LSFI01000012">
    <property type="protein sequence ID" value="OAG28088.1"/>
    <property type="molecule type" value="Genomic_DNA"/>
</dbReference>
<evidence type="ECO:0000313" key="2">
    <source>
        <dbReference type="Proteomes" id="UP000076964"/>
    </source>
</evidence>
<evidence type="ECO:0000313" key="1">
    <source>
        <dbReference type="EMBL" id="OAG28088.1"/>
    </source>
</evidence>
<dbReference type="STRING" id="1795632.TH606_03380"/>
<organism evidence="1 2">
    <name type="scientific">Thermodesulfatator autotrophicus</name>
    <dbReference type="NCBI Taxonomy" id="1795632"/>
    <lineage>
        <taxon>Bacteria</taxon>
        <taxon>Pseudomonadati</taxon>
        <taxon>Thermodesulfobacteriota</taxon>
        <taxon>Thermodesulfobacteria</taxon>
        <taxon>Thermodesulfobacteriales</taxon>
        <taxon>Thermodesulfatatoraceae</taxon>
        <taxon>Thermodesulfatator</taxon>
    </lineage>
</organism>
<evidence type="ECO:0008006" key="3">
    <source>
        <dbReference type="Google" id="ProtNLM"/>
    </source>
</evidence>
<accession>A0A177E8H5</accession>
<proteinExistence type="predicted"/>
<name>A0A177E8H5_9BACT</name>
<reference evidence="1 2" key="1">
    <citation type="submission" date="2016-02" db="EMBL/GenBank/DDBJ databases">
        <title>Draft genome sequence of Thermodesulfatator sp. S606.</title>
        <authorList>
            <person name="Lai Q."/>
            <person name="Cao J."/>
            <person name="Dupont S."/>
            <person name="Shao Z."/>
            <person name="Jebbar M."/>
            <person name="Alain K."/>
        </authorList>
    </citation>
    <scope>NUCLEOTIDE SEQUENCE [LARGE SCALE GENOMIC DNA]</scope>
    <source>
        <strain evidence="1 2">S606</strain>
    </source>
</reference>